<dbReference type="PANTHER" id="PTHR43219:SF1">
    <property type="entry name" value="CRISPR-ASSOCIATED ENDONUCLEASE CAS1"/>
    <property type="match status" value="1"/>
</dbReference>
<comment type="cofactor">
    <cofactor evidence="9">
        <name>Mg(2+)</name>
        <dbReference type="ChEBI" id="CHEBI:18420"/>
    </cofactor>
    <cofactor evidence="9">
        <name>Mn(2+)</name>
        <dbReference type="ChEBI" id="CHEBI:29035"/>
    </cofactor>
</comment>
<feature type="binding site" evidence="9">
    <location>
        <position position="237"/>
    </location>
    <ligand>
        <name>Mn(2+)</name>
        <dbReference type="ChEBI" id="CHEBI:29035"/>
    </ligand>
</feature>
<dbReference type="Pfam" id="PF01867">
    <property type="entry name" value="Cas_Cas1"/>
    <property type="match status" value="1"/>
</dbReference>
<dbReference type="EC" id="3.1.-.-" evidence="9"/>
<protein>
    <recommendedName>
        <fullName evidence="9">CRISPR-associated endonuclease Cas1</fullName>
        <ecNumber evidence="9">3.1.-.-</ecNumber>
    </recommendedName>
</protein>
<evidence type="ECO:0000256" key="8">
    <source>
        <dbReference type="ARBA" id="ARBA00023211"/>
    </source>
</evidence>
<organism evidence="10 11">
    <name type="scientific">Kroppenstedtia guangzhouensis</name>
    <dbReference type="NCBI Taxonomy" id="1274356"/>
    <lineage>
        <taxon>Bacteria</taxon>
        <taxon>Bacillati</taxon>
        <taxon>Bacillota</taxon>
        <taxon>Bacilli</taxon>
        <taxon>Bacillales</taxon>
        <taxon>Thermoactinomycetaceae</taxon>
        <taxon>Kroppenstedtia</taxon>
    </lineage>
</organism>
<gene>
    <name evidence="9" type="primary">cas1</name>
    <name evidence="10" type="ORF">GCM10007416_03720</name>
</gene>
<comment type="caution">
    <text evidence="10">The sequence shown here is derived from an EMBL/GenBank/DDBJ whole genome shotgun (WGS) entry which is preliminary data.</text>
</comment>
<feature type="binding site" evidence="9">
    <location>
        <position position="156"/>
    </location>
    <ligand>
        <name>Mn(2+)</name>
        <dbReference type="ChEBI" id="CHEBI:29035"/>
    </ligand>
</feature>
<evidence type="ECO:0000256" key="2">
    <source>
        <dbReference type="ARBA" id="ARBA00022723"/>
    </source>
</evidence>
<reference evidence="11" key="1">
    <citation type="journal article" date="2019" name="Int. J. Syst. Evol. Microbiol.">
        <title>The Global Catalogue of Microorganisms (GCM) 10K type strain sequencing project: providing services to taxonomists for standard genome sequencing and annotation.</title>
        <authorList>
            <consortium name="The Broad Institute Genomics Platform"/>
            <consortium name="The Broad Institute Genome Sequencing Center for Infectious Disease"/>
            <person name="Wu L."/>
            <person name="Ma J."/>
        </authorList>
    </citation>
    <scope>NUCLEOTIDE SEQUENCE [LARGE SCALE GENOMIC DNA]</scope>
    <source>
        <strain evidence="11">CGMCC 1.12404</strain>
    </source>
</reference>
<dbReference type="GO" id="GO:0004519">
    <property type="term" value="F:endonuclease activity"/>
    <property type="evidence" value="ECO:0007669"/>
    <property type="project" value="UniProtKB-KW"/>
</dbReference>
<evidence type="ECO:0000256" key="9">
    <source>
        <dbReference type="HAMAP-Rule" id="MF_01470"/>
    </source>
</evidence>
<accession>A0ABQ1FZX9</accession>
<dbReference type="RefSeq" id="WP_188429199.1">
    <property type="nucleotide sequence ID" value="NZ_BMEX01000001.1"/>
</dbReference>
<evidence type="ECO:0000256" key="5">
    <source>
        <dbReference type="ARBA" id="ARBA00022842"/>
    </source>
</evidence>
<keyword evidence="6 9" id="KW-0051">Antiviral defense</keyword>
<dbReference type="InterPro" id="IPR019858">
    <property type="entry name" value="CRISPR-assoc_Cas1_HMARI/TNEAP"/>
</dbReference>
<comment type="function">
    <text evidence="9">CRISPR (clustered regularly interspaced short palindromic repeat), is an adaptive immune system that provides protection against mobile genetic elements (viruses, transposable elements and conjugative plasmids). CRISPR clusters contain spacers, sequences complementary to antecedent mobile elements, and target invading nucleic acids. CRISPR clusters are transcribed and processed into CRISPR RNA (crRNA). Acts as a dsDNA endonuclease. Involved in the integration of spacer DNA into the CRISPR cassette.</text>
</comment>
<dbReference type="Proteomes" id="UP000617979">
    <property type="component" value="Unassembled WGS sequence"/>
</dbReference>
<keyword evidence="7 9" id="KW-0238">DNA-binding</keyword>
<evidence type="ECO:0000256" key="6">
    <source>
        <dbReference type="ARBA" id="ARBA00023118"/>
    </source>
</evidence>
<evidence type="ECO:0000256" key="7">
    <source>
        <dbReference type="ARBA" id="ARBA00023125"/>
    </source>
</evidence>
<keyword evidence="8 9" id="KW-0464">Manganese</keyword>
<comment type="subunit">
    <text evidence="9">Homodimer, forms a heterotetramer with a Cas2 homodimer.</text>
</comment>
<feature type="binding site" evidence="9">
    <location>
        <position position="222"/>
    </location>
    <ligand>
        <name>Mn(2+)</name>
        <dbReference type="ChEBI" id="CHEBI:29035"/>
    </ligand>
</feature>
<keyword evidence="2 9" id="KW-0479">Metal-binding</keyword>
<dbReference type="CDD" id="cd09722">
    <property type="entry name" value="Cas1_I-B"/>
    <property type="match status" value="1"/>
</dbReference>
<evidence type="ECO:0000256" key="3">
    <source>
        <dbReference type="ARBA" id="ARBA00022759"/>
    </source>
</evidence>
<dbReference type="NCBIfam" id="TIGR03641">
    <property type="entry name" value="cas1_HMARI"/>
    <property type="match status" value="1"/>
</dbReference>
<proteinExistence type="inferred from homology"/>
<keyword evidence="3 9" id="KW-0255">Endonuclease</keyword>
<evidence type="ECO:0000256" key="4">
    <source>
        <dbReference type="ARBA" id="ARBA00022801"/>
    </source>
</evidence>
<keyword evidence="1 9" id="KW-0540">Nuclease</keyword>
<evidence type="ECO:0000313" key="11">
    <source>
        <dbReference type="Proteomes" id="UP000617979"/>
    </source>
</evidence>
<name>A0ABQ1FZX9_9BACL</name>
<dbReference type="Gene3D" id="1.20.120.920">
    <property type="entry name" value="CRISPR-associated endonuclease Cas1, C-terminal domain"/>
    <property type="match status" value="1"/>
</dbReference>
<dbReference type="NCBIfam" id="TIGR00287">
    <property type="entry name" value="cas1"/>
    <property type="match status" value="1"/>
</dbReference>
<keyword evidence="4 9" id="KW-0378">Hydrolase</keyword>
<keyword evidence="5 9" id="KW-0460">Magnesium</keyword>
<dbReference type="InterPro" id="IPR042211">
    <property type="entry name" value="CRISPR-assoc_Cas1_N"/>
</dbReference>
<dbReference type="HAMAP" id="MF_01470">
    <property type="entry name" value="Cas1"/>
    <property type="match status" value="1"/>
</dbReference>
<evidence type="ECO:0000313" key="10">
    <source>
        <dbReference type="EMBL" id="GGA34211.1"/>
    </source>
</evidence>
<dbReference type="EMBL" id="BMEX01000001">
    <property type="protein sequence ID" value="GGA34211.1"/>
    <property type="molecule type" value="Genomic_DNA"/>
</dbReference>
<dbReference type="InterPro" id="IPR002729">
    <property type="entry name" value="CRISPR-assoc_Cas1"/>
</dbReference>
<dbReference type="PANTHER" id="PTHR43219">
    <property type="entry name" value="CRISPR-ASSOCIATED ENDONUCLEASE CAS1"/>
    <property type="match status" value="1"/>
</dbReference>
<dbReference type="Gene3D" id="3.100.10.20">
    <property type="entry name" value="CRISPR-associated endonuclease Cas1, N-terminal domain"/>
    <property type="match status" value="1"/>
</dbReference>
<dbReference type="InterPro" id="IPR042206">
    <property type="entry name" value="CRISPR-assoc_Cas1_C"/>
</dbReference>
<comment type="similarity">
    <text evidence="9">Belongs to the CRISPR-associated endonuclease Cas1 family.</text>
</comment>
<evidence type="ECO:0000256" key="1">
    <source>
        <dbReference type="ARBA" id="ARBA00022722"/>
    </source>
</evidence>
<sequence>MKKTLYIFQNGNLRRKDQTLRLETEEGNRYIPVEDTMEILIFGEVDFNKRLLEFLSQKEIILHIFNHYGYYAGSFYPREHLNSGYMILKQAMCYQNGEKRMGLAKLFISGAVHNILQVLKYYQNRGKNVASIIESIRSLQEMINASTTVEELMALEGNIRGYYYQSFDHILENENFTFENRSKQPPKNEMNALVSFGNTMLYTAVLSEIYKTHLDPRIGFLHATNFRRFTLNLDVAEVFKPVLVDRLIFSLVAKKMITAKDFDRRAGGTFLTDRGKKVFITEWDKRLKTTFKHRDLRRNVSNRRLIRLELYKIQKHLMEEKNYVPYKAKW</sequence>
<keyword evidence="11" id="KW-1185">Reference proteome</keyword>